<reference evidence="2 3" key="1">
    <citation type="journal article" date="2017" name="Nat. Ecol. Evol.">
        <title>Scallop genome provides insights into evolution of bilaterian karyotype and development.</title>
        <authorList>
            <person name="Wang S."/>
            <person name="Zhang J."/>
            <person name="Jiao W."/>
            <person name="Li J."/>
            <person name="Xun X."/>
            <person name="Sun Y."/>
            <person name="Guo X."/>
            <person name="Huan P."/>
            <person name="Dong B."/>
            <person name="Zhang L."/>
            <person name="Hu X."/>
            <person name="Sun X."/>
            <person name="Wang J."/>
            <person name="Zhao C."/>
            <person name="Wang Y."/>
            <person name="Wang D."/>
            <person name="Huang X."/>
            <person name="Wang R."/>
            <person name="Lv J."/>
            <person name="Li Y."/>
            <person name="Zhang Z."/>
            <person name="Liu B."/>
            <person name="Lu W."/>
            <person name="Hui Y."/>
            <person name="Liang J."/>
            <person name="Zhou Z."/>
            <person name="Hou R."/>
            <person name="Li X."/>
            <person name="Liu Y."/>
            <person name="Li H."/>
            <person name="Ning X."/>
            <person name="Lin Y."/>
            <person name="Zhao L."/>
            <person name="Xing Q."/>
            <person name="Dou J."/>
            <person name="Li Y."/>
            <person name="Mao J."/>
            <person name="Guo H."/>
            <person name="Dou H."/>
            <person name="Li T."/>
            <person name="Mu C."/>
            <person name="Jiang W."/>
            <person name="Fu Q."/>
            <person name="Fu X."/>
            <person name="Miao Y."/>
            <person name="Liu J."/>
            <person name="Yu Q."/>
            <person name="Li R."/>
            <person name="Liao H."/>
            <person name="Li X."/>
            <person name="Kong Y."/>
            <person name="Jiang Z."/>
            <person name="Chourrout D."/>
            <person name="Li R."/>
            <person name="Bao Z."/>
        </authorList>
    </citation>
    <scope>NUCLEOTIDE SEQUENCE [LARGE SCALE GENOMIC DNA]</scope>
    <source>
        <strain evidence="2 3">PY_sf001</strain>
    </source>
</reference>
<keyword evidence="1" id="KW-0472">Membrane</keyword>
<dbReference type="OrthoDB" id="10399951at2759"/>
<evidence type="ECO:0000256" key="1">
    <source>
        <dbReference type="SAM" id="Phobius"/>
    </source>
</evidence>
<comment type="caution">
    <text evidence="2">The sequence shown here is derived from an EMBL/GenBank/DDBJ whole genome shotgun (WGS) entry which is preliminary data.</text>
</comment>
<dbReference type="EMBL" id="NEDP02005442">
    <property type="protein sequence ID" value="OWF40864.1"/>
    <property type="molecule type" value="Genomic_DNA"/>
</dbReference>
<name>A0A210PWL3_MIZYE</name>
<sequence>MSGTWRSAVLFFNSFMVLGTIFVVDMPTALQHEFINSRIPADRDGSSNTTEETDCKVCLGLGAVRYNLLHSSLRWTSAILSLPVGYLIDRLGNGRKYQFN</sequence>
<evidence type="ECO:0000313" key="3">
    <source>
        <dbReference type="Proteomes" id="UP000242188"/>
    </source>
</evidence>
<gene>
    <name evidence="2" type="ORF">KP79_PYT06140</name>
</gene>
<protein>
    <submittedName>
        <fullName evidence="2">Uncharacterized protein</fullName>
    </submittedName>
</protein>
<keyword evidence="1" id="KW-0812">Transmembrane</keyword>
<keyword evidence="3" id="KW-1185">Reference proteome</keyword>
<dbReference type="Proteomes" id="UP000242188">
    <property type="component" value="Unassembled WGS sequence"/>
</dbReference>
<proteinExistence type="predicted"/>
<feature type="transmembrane region" description="Helical" evidence="1">
    <location>
        <begin position="6"/>
        <end position="24"/>
    </location>
</feature>
<dbReference type="AlphaFoldDB" id="A0A210PWL3"/>
<organism evidence="2 3">
    <name type="scientific">Mizuhopecten yessoensis</name>
    <name type="common">Japanese scallop</name>
    <name type="synonym">Patinopecten yessoensis</name>
    <dbReference type="NCBI Taxonomy" id="6573"/>
    <lineage>
        <taxon>Eukaryota</taxon>
        <taxon>Metazoa</taxon>
        <taxon>Spiralia</taxon>
        <taxon>Lophotrochozoa</taxon>
        <taxon>Mollusca</taxon>
        <taxon>Bivalvia</taxon>
        <taxon>Autobranchia</taxon>
        <taxon>Pteriomorphia</taxon>
        <taxon>Pectinida</taxon>
        <taxon>Pectinoidea</taxon>
        <taxon>Pectinidae</taxon>
        <taxon>Mizuhopecten</taxon>
    </lineage>
</organism>
<keyword evidence="1" id="KW-1133">Transmembrane helix</keyword>
<accession>A0A210PWL3</accession>
<evidence type="ECO:0000313" key="2">
    <source>
        <dbReference type="EMBL" id="OWF40864.1"/>
    </source>
</evidence>